<dbReference type="InterPro" id="IPR054044">
    <property type="entry name" value="PFIN"/>
</dbReference>
<gene>
    <name evidence="1" type="ORF">DF183_02390</name>
</gene>
<evidence type="ECO:0000313" key="2">
    <source>
        <dbReference type="Proteomes" id="UP000245216"/>
    </source>
</evidence>
<comment type="caution">
    <text evidence="1">The sequence shown here is derived from an EMBL/GenBank/DDBJ whole genome shotgun (WGS) entry which is preliminary data.</text>
</comment>
<dbReference type="RefSeq" id="WP_109088304.1">
    <property type="nucleotide sequence ID" value="NZ_QEXO01000001.1"/>
</dbReference>
<accession>A0A2U2BNK6</accession>
<evidence type="ECO:0000313" key="1">
    <source>
        <dbReference type="EMBL" id="PWE15601.1"/>
    </source>
</evidence>
<dbReference type="Pfam" id="PF22162">
    <property type="entry name" value="PFIN"/>
    <property type="match status" value="1"/>
</dbReference>
<protein>
    <submittedName>
        <fullName evidence="1">Uncharacterized protein</fullName>
    </submittedName>
</protein>
<organism evidence="1 2">
    <name type="scientific">Alcaligenes faecalis</name>
    <dbReference type="NCBI Taxonomy" id="511"/>
    <lineage>
        <taxon>Bacteria</taxon>
        <taxon>Pseudomonadati</taxon>
        <taxon>Pseudomonadota</taxon>
        <taxon>Betaproteobacteria</taxon>
        <taxon>Burkholderiales</taxon>
        <taxon>Alcaligenaceae</taxon>
        <taxon>Alcaligenes</taxon>
    </lineage>
</organism>
<name>A0A2U2BNK6_ALCFA</name>
<reference evidence="1 2" key="1">
    <citation type="submission" date="2018-05" db="EMBL/GenBank/DDBJ databases">
        <title>Genome Sequence of an Efficient Indole-Degrading Bacterium, Alcaligenes sp.YBY.</title>
        <authorList>
            <person name="Yang B."/>
        </authorList>
    </citation>
    <scope>NUCLEOTIDE SEQUENCE [LARGE SCALE GENOMIC DNA]</scope>
    <source>
        <strain evidence="1 2">YBY</strain>
    </source>
</reference>
<reference evidence="1 2" key="2">
    <citation type="submission" date="2018-05" db="EMBL/GenBank/DDBJ databases">
        <authorList>
            <person name="Lanie J.A."/>
            <person name="Ng W.-L."/>
            <person name="Kazmierczak K.M."/>
            <person name="Andrzejewski T.M."/>
            <person name="Davidsen T.M."/>
            <person name="Wayne K.J."/>
            <person name="Tettelin H."/>
            <person name="Glass J.I."/>
            <person name="Rusch D."/>
            <person name="Podicherti R."/>
            <person name="Tsui H.-C.T."/>
            <person name="Winkler M.E."/>
        </authorList>
    </citation>
    <scope>NUCLEOTIDE SEQUENCE [LARGE SCALE GENOMIC DNA]</scope>
    <source>
        <strain evidence="1 2">YBY</strain>
    </source>
</reference>
<dbReference type="EMBL" id="QEXO01000001">
    <property type="protein sequence ID" value="PWE15601.1"/>
    <property type="molecule type" value="Genomic_DNA"/>
</dbReference>
<proteinExistence type="predicted"/>
<dbReference type="Proteomes" id="UP000245216">
    <property type="component" value="Unassembled WGS sequence"/>
</dbReference>
<sequence length="176" mass="20016">MFSTLQWKLEIKRLRQLSKQRGQPALPELVEGHSRHPAWRIKVPGREDVYMCSPYATDDGYVILVDALKFNIGWLQAGPGLDDSCKLRRHMPADYKFHEAVIGFKHGIENPVPLAEVSYLEWGSRAGIRFTNGMTRSFWLLAHDAPAFPIFTGCHYSIDRIHEIAGLAEPMPVTMI</sequence>
<dbReference type="AlphaFoldDB" id="A0A2U2BNK6"/>